<evidence type="ECO:0000313" key="1">
    <source>
        <dbReference type="EMBL" id="SFN61813.1"/>
    </source>
</evidence>
<dbReference type="EMBL" id="FOVP01000006">
    <property type="protein sequence ID" value="SFN61813.1"/>
    <property type="molecule type" value="Genomic_DNA"/>
</dbReference>
<accession>A0A1I5AHB1</accession>
<dbReference type="Gene3D" id="3.40.50.12780">
    <property type="entry name" value="N-terminal domain of ligase-like"/>
    <property type="match status" value="1"/>
</dbReference>
<reference evidence="2" key="1">
    <citation type="submission" date="2016-10" db="EMBL/GenBank/DDBJ databases">
        <authorList>
            <person name="Varghese N."/>
            <person name="Submissions S."/>
        </authorList>
    </citation>
    <scope>NUCLEOTIDE SEQUENCE [LARGE SCALE GENOMIC DNA]</scope>
    <source>
        <strain evidence="2">DSM 28463</strain>
    </source>
</reference>
<evidence type="ECO:0000313" key="2">
    <source>
        <dbReference type="Proteomes" id="UP000198599"/>
    </source>
</evidence>
<protein>
    <submittedName>
        <fullName evidence="1">Propionyl-CoA synthetase</fullName>
    </submittedName>
</protein>
<gene>
    <name evidence="1" type="ORF">SAMN04487859_1063</name>
</gene>
<name>A0A1I5AHB1_9RHOB</name>
<organism evidence="1 2">
    <name type="scientific">Roseovarius lutimaris</name>
    <dbReference type="NCBI Taxonomy" id="1005928"/>
    <lineage>
        <taxon>Bacteria</taxon>
        <taxon>Pseudomonadati</taxon>
        <taxon>Pseudomonadota</taxon>
        <taxon>Alphaproteobacteria</taxon>
        <taxon>Rhodobacterales</taxon>
        <taxon>Roseobacteraceae</taxon>
        <taxon>Roseovarius</taxon>
    </lineage>
</organism>
<dbReference type="Proteomes" id="UP000198599">
    <property type="component" value="Unassembled WGS sequence"/>
</dbReference>
<dbReference type="GO" id="GO:0050218">
    <property type="term" value="F:propionate-CoA ligase activity"/>
    <property type="evidence" value="ECO:0007669"/>
    <property type="project" value="TreeGrafter"/>
</dbReference>
<proteinExistence type="predicted"/>
<dbReference type="RefSeq" id="WP_092835946.1">
    <property type="nucleotide sequence ID" value="NZ_FOVP01000006.1"/>
</dbReference>
<sequence>MPRYAETYAAWQNDPVGFWQELATRIDDAAPKVVISASCGIEPGRVIAYKPLLDEAIDLADNKPDHCVCERRSNTRPR</sequence>
<dbReference type="AlphaFoldDB" id="A0A1I5AHB1"/>
<dbReference type="InterPro" id="IPR042099">
    <property type="entry name" value="ANL_N_sf"/>
</dbReference>
<dbReference type="PANTHER" id="PTHR43347">
    <property type="entry name" value="ACYL-COA SYNTHETASE"/>
    <property type="match status" value="1"/>
</dbReference>
<dbReference type="STRING" id="1005928.SAMN04487859_1063"/>
<dbReference type="PANTHER" id="PTHR43347:SF3">
    <property type="entry name" value="ACYL-COA SYNTHETASE SHORT-CHAIN FAMILY MEMBER 3, MITOCHONDRIAL"/>
    <property type="match status" value="1"/>
</dbReference>
<keyword evidence="2" id="KW-1185">Reference proteome</keyword>